<dbReference type="GO" id="GO:0005737">
    <property type="term" value="C:cytoplasm"/>
    <property type="evidence" value="ECO:0007669"/>
    <property type="project" value="TreeGrafter"/>
</dbReference>
<organism evidence="3 4">
    <name type="scientific">Babesia bovis</name>
    <dbReference type="NCBI Taxonomy" id="5865"/>
    <lineage>
        <taxon>Eukaryota</taxon>
        <taxon>Sar</taxon>
        <taxon>Alveolata</taxon>
        <taxon>Apicomplexa</taxon>
        <taxon>Aconoidasida</taxon>
        <taxon>Piroplasmida</taxon>
        <taxon>Babesiidae</taxon>
        <taxon>Babesia</taxon>
    </lineage>
</organism>
<evidence type="ECO:0000313" key="3">
    <source>
        <dbReference type="EMBL" id="EDO06595.1"/>
    </source>
</evidence>
<accession>A7AUI4</accession>
<reference evidence="4" key="3">
    <citation type="journal article" date="2021" name="Int. J. Parasitol.">
        <title>Comparative analysis of gene expression between Babesia bovis blood stages and kinetes allowed by improved genome annotation.</title>
        <authorList>
            <person name="Ueti M.W."/>
            <person name="Johnson W.C."/>
            <person name="Kappmeyer L.S."/>
            <person name="Herndon D.R."/>
            <person name="Mousel M.R."/>
            <person name="Reif K.E."/>
            <person name="Taus N.S."/>
            <person name="Ifeonu O.O."/>
            <person name="Silva J.C."/>
            <person name="Suarez C.E."/>
            <person name="Brayton K.A."/>
        </authorList>
    </citation>
    <scope>NUCLEOTIDE SEQUENCE [LARGE SCALE GENOMIC DNA]</scope>
</reference>
<comment type="caution">
    <text evidence="3">The sequence shown here is derived from an EMBL/GenBank/DDBJ whole genome shotgun (WGS) entry which is preliminary data.</text>
</comment>
<dbReference type="PANTHER" id="PTHR21096">
    <property type="entry name" value="PROTEIN FAM136A"/>
    <property type="match status" value="1"/>
</dbReference>
<reference evidence="3 4" key="1">
    <citation type="journal article" date="2007" name="PLoS Pathog.">
        <title>Genome sequence of Babesia bovis and comparative analysis of apicomplexan hemoprotozoa.</title>
        <authorList>
            <person name="Brayton K.A."/>
            <person name="Lau A.O.T."/>
            <person name="Herndon D.R."/>
            <person name="Hannick L."/>
            <person name="Kappmeyer L.S."/>
            <person name="Berens S.J."/>
            <person name="Bidwell S.L."/>
            <person name="Brown W.C."/>
            <person name="Crabtree J."/>
            <person name="Fadrosh D."/>
            <person name="Feldblum T."/>
            <person name="Forberger H.A."/>
            <person name="Haas B.J."/>
            <person name="Howell J.M."/>
            <person name="Khouri H."/>
            <person name="Koo H."/>
            <person name="Mann D.J."/>
            <person name="Norimine J."/>
            <person name="Paulsen I.T."/>
            <person name="Radune D."/>
            <person name="Ren Q."/>
            <person name="Smith R.K. Jr."/>
            <person name="Suarez C.E."/>
            <person name="White O."/>
            <person name="Wortman J.R."/>
            <person name="Knowles D.P. Jr."/>
            <person name="McElwain T.F."/>
            <person name="Nene V.M."/>
        </authorList>
    </citation>
    <scope>NUCLEOTIDE SEQUENCE [LARGE SCALE GENOMIC DNA]</scope>
    <source>
        <strain evidence="3">T2Bo</strain>
    </source>
</reference>
<feature type="compositionally biased region" description="Low complexity" evidence="2">
    <location>
        <begin position="1"/>
        <end position="19"/>
    </location>
</feature>
<evidence type="ECO:0000313" key="4">
    <source>
        <dbReference type="Proteomes" id="UP000002173"/>
    </source>
</evidence>
<dbReference type="Proteomes" id="UP000002173">
    <property type="component" value="Unassembled WGS sequence"/>
</dbReference>
<dbReference type="KEGG" id="bbo:BBOV_II006450"/>
<gene>
    <name evidence="3" type="ORF">BBOV_II006450</name>
</gene>
<name>A7AUI4_BABBO</name>
<dbReference type="InterPro" id="IPR008560">
    <property type="entry name" value="DUF842_euk"/>
</dbReference>
<keyword evidence="4" id="KW-1185">Reference proteome</keyword>
<dbReference type="PANTHER" id="PTHR21096:SF0">
    <property type="entry name" value="PROTEIN FAM136A"/>
    <property type="match status" value="1"/>
</dbReference>
<reference evidence="4" key="2">
    <citation type="journal article" date="2020" name="Data Brief">
        <title>Transcriptome dataset of Babesia bovis life stages within vertebrate and invertebrate hosts.</title>
        <authorList>
            <person name="Ueti M.W."/>
            <person name="Johnson W.C."/>
            <person name="Kappmeyer L.S."/>
            <person name="Herndon D.R."/>
            <person name="Mousel M.R."/>
            <person name="Reif K.E."/>
            <person name="Taus N.S."/>
            <person name="Ifeonu O.O."/>
            <person name="Silva J.C."/>
            <person name="Suarez C.E."/>
            <person name="Brayton K.A."/>
        </authorList>
    </citation>
    <scope>NUCLEOTIDE SEQUENCE [LARGE SCALE GENOMIC DNA]</scope>
</reference>
<dbReference type="RefSeq" id="XP_001610163.1">
    <property type="nucleotide sequence ID" value="XM_001610113.1"/>
</dbReference>
<dbReference type="VEuPathDB" id="PiroplasmaDB:BBOV_II006450"/>
<protein>
    <submittedName>
        <fullName evidence="3">YOU2-like small euk. C2C2 zinc finger protein</fullName>
    </submittedName>
</protein>
<dbReference type="InParanoid" id="A7AUI4"/>
<sequence length="153" mass="16719">MGWFSSSDSGASSSSSGSSVGLMGRAEAFQKEVDAMLGEVTRMSLPLQKGAFECCVRCFDTGDDNLEKIGDCVKQCQERPERFGNAVQTELNQLQDALLSCQKRCVEKYSSKGSGDTESASVSMERCAVQCYDSNEGLLRDISSRLKSLHRNF</sequence>
<dbReference type="Pfam" id="PF05811">
    <property type="entry name" value="DUF842"/>
    <property type="match status" value="1"/>
</dbReference>
<dbReference type="eggNOG" id="ENOG502SSJ4">
    <property type="taxonomic scope" value="Eukaryota"/>
</dbReference>
<dbReference type="OMA" id="AFECCVR"/>
<dbReference type="GeneID" id="5478397"/>
<feature type="region of interest" description="Disordered" evidence="2">
    <location>
        <begin position="1"/>
        <end position="20"/>
    </location>
</feature>
<dbReference type="FunCoup" id="A7AUI4">
    <property type="interactions" value="22"/>
</dbReference>
<dbReference type="EMBL" id="AAXT01000003">
    <property type="protein sequence ID" value="EDO06595.1"/>
    <property type="molecule type" value="Genomic_DNA"/>
</dbReference>
<evidence type="ECO:0000256" key="2">
    <source>
        <dbReference type="SAM" id="MobiDB-lite"/>
    </source>
</evidence>
<proteinExistence type="inferred from homology"/>
<dbReference type="AlphaFoldDB" id="A7AUI4"/>
<evidence type="ECO:0000256" key="1">
    <source>
        <dbReference type="ARBA" id="ARBA00009952"/>
    </source>
</evidence>
<comment type="similarity">
    <text evidence="1">Belongs to the FAM136 family.</text>
</comment>